<dbReference type="Proteomes" id="UP000236527">
    <property type="component" value="Unassembled WGS sequence"/>
</dbReference>
<gene>
    <name evidence="1" type="ORF">NCWK1_2411</name>
</gene>
<keyword evidence="2" id="KW-1185">Reference proteome</keyword>
<comment type="caution">
    <text evidence="1">The sequence shown here is derived from an EMBL/GenBank/DDBJ whole genome shotgun (WGS) entry which is preliminary data.</text>
</comment>
<dbReference type="EMBL" id="BDGE01000040">
    <property type="protein sequence ID" value="GBE92655.1"/>
    <property type="molecule type" value="Genomic_DNA"/>
</dbReference>
<evidence type="ECO:0000313" key="1">
    <source>
        <dbReference type="EMBL" id="GBE92655.1"/>
    </source>
</evidence>
<sequence length="84" mass="9543">MKKIVVSALYPYSIETFIHNLTIEQAETIWGGSYPYGFEIMNSSDRTYIHAFDKSMRYDGGGVGSFNSHDNNIYAITSSRSIYN</sequence>
<evidence type="ECO:0000313" key="2">
    <source>
        <dbReference type="Proteomes" id="UP000236527"/>
    </source>
</evidence>
<dbReference type="AlphaFoldDB" id="A0A2H6LHE7"/>
<protein>
    <submittedName>
        <fullName evidence="1">Peptidase M16</fullName>
    </submittedName>
</protein>
<accession>A0A2H6LHE7</accession>
<proteinExistence type="predicted"/>
<reference evidence="2" key="1">
    <citation type="journal article" date="2018" name="Genome Announc.">
        <title>Draft Genome Sequence of the Nitrogen-Fixing and Hormogonia-Inducing Cyanobacterium Nostoc cycadae Strain WK-1, Isolated from the Coralloid Roots of Cycas revoluta.</title>
        <authorList>
            <person name="Kanesaki Y."/>
            <person name="Hirose M."/>
            <person name="Hirose Y."/>
            <person name="Fujisawa T."/>
            <person name="Nakamura Y."/>
            <person name="Watanabe S."/>
            <person name="Matsunaga S."/>
            <person name="Uchida H."/>
            <person name="Murakami A."/>
        </authorList>
    </citation>
    <scope>NUCLEOTIDE SEQUENCE [LARGE SCALE GENOMIC DNA]</scope>
    <source>
        <strain evidence="2">WK-1</strain>
    </source>
</reference>
<name>A0A2H6LHE7_9NOSO</name>
<organism evidence="1 2">
    <name type="scientific">Nostoc cycadae WK-1</name>
    <dbReference type="NCBI Taxonomy" id="1861711"/>
    <lineage>
        <taxon>Bacteria</taxon>
        <taxon>Bacillati</taxon>
        <taxon>Cyanobacteriota</taxon>
        <taxon>Cyanophyceae</taxon>
        <taxon>Nostocales</taxon>
        <taxon>Nostocaceae</taxon>
        <taxon>Nostoc</taxon>
    </lineage>
</organism>